<feature type="compositionally biased region" description="Pro residues" evidence="1">
    <location>
        <begin position="1"/>
        <end position="25"/>
    </location>
</feature>
<gene>
    <name evidence="3" type="ORF">ACFSVL_46355</name>
</gene>
<keyword evidence="2" id="KW-1133">Transmembrane helix</keyword>
<accession>A0ABW5HNN6</accession>
<reference evidence="4" key="1">
    <citation type="journal article" date="2019" name="Int. J. Syst. Evol. Microbiol.">
        <title>The Global Catalogue of Microorganisms (GCM) 10K type strain sequencing project: providing services to taxonomists for standard genome sequencing and annotation.</title>
        <authorList>
            <consortium name="The Broad Institute Genomics Platform"/>
            <consortium name="The Broad Institute Genome Sequencing Center for Infectious Disease"/>
            <person name="Wu L."/>
            <person name="Ma J."/>
        </authorList>
    </citation>
    <scope>NUCLEOTIDE SEQUENCE [LARGE SCALE GENOMIC DNA]</scope>
    <source>
        <strain evidence="4">CGMCC 4.7641</strain>
    </source>
</reference>
<proteinExistence type="predicted"/>
<protein>
    <recommendedName>
        <fullName evidence="5">Tat pathway signal sequence domain protein</fullName>
    </recommendedName>
</protein>
<organism evidence="3 4">
    <name type="scientific">Amycolatopsis silviterrae</name>
    <dbReference type="NCBI Taxonomy" id="1656914"/>
    <lineage>
        <taxon>Bacteria</taxon>
        <taxon>Bacillati</taxon>
        <taxon>Actinomycetota</taxon>
        <taxon>Actinomycetes</taxon>
        <taxon>Pseudonocardiales</taxon>
        <taxon>Pseudonocardiaceae</taxon>
        <taxon>Amycolatopsis</taxon>
    </lineage>
</organism>
<evidence type="ECO:0000313" key="3">
    <source>
        <dbReference type="EMBL" id="MFD2474903.1"/>
    </source>
</evidence>
<dbReference type="EMBL" id="JBHUKS010000042">
    <property type="protein sequence ID" value="MFD2474903.1"/>
    <property type="molecule type" value="Genomic_DNA"/>
</dbReference>
<keyword evidence="2" id="KW-0812">Transmembrane</keyword>
<evidence type="ECO:0000313" key="4">
    <source>
        <dbReference type="Proteomes" id="UP001597483"/>
    </source>
</evidence>
<comment type="caution">
    <text evidence="3">The sequence shown here is derived from an EMBL/GenBank/DDBJ whole genome shotgun (WGS) entry which is preliminary data.</text>
</comment>
<name>A0ABW5HNN6_9PSEU</name>
<keyword evidence="2" id="KW-0472">Membrane</keyword>
<feature type="region of interest" description="Disordered" evidence="1">
    <location>
        <begin position="1"/>
        <end position="29"/>
    </location>
</feature>
<evidence type="ECO:0008006" key="5">
    <source>
        <dbReference type="Google" id="ProtNLM"/>
    </source>
</evidence>
<evidence type="ECO:0000256" key="1">
    <source>
        <dbReference type="SAM" id="MobiDB-lite"/>
    </source>
</evidence>
<dbReference type="RefSeq" id="WP_378314517.1">
    <property type="nucleotide sequence ID" value="NZ_JBHUKS010000042.1"/>
</dbReference>
<keyword evidence="4" id="KW-1185">Reference proteome</keyword>
<sequence>MTTPPFGVPPAANPYQPLPQQPVPGGPKRVSGKQKALFAALVVVALGLGTLGAFGFAAVVRASGPPVAGSCLYLSSLGSETQTYTGADCSERAATYRVDTVVKGRGSCRGEDYVQFELYLSTRSTTRPTQTLCLALNVASGECVRDVSDESKVGKVACDDPKAEARAVVHDGERSASSCDDKDLSLVYAGPPVRTICLEPTGASI</sequence>
<evidence type="ECO:0000256" key="2">
    <source>
        <dbReference type="SAM" id="Phobius"/>
    </source>
</evidence>
<dbReference type="Proteomes" id="UP001597483">
    <property type="component" value="Unassembled WGS sequence"/>
</dbReference>
<feature type="transmembrane region" description="Helical" evidence="2">
    <location>
        <begin position="36"/>
        <end position="60"/>
    </location>
</feature>